<dbReference type="AlphaFoldDB" id="M1ZYT6"/>
<name>M1ZYT6_CLOBO</name>
<accession>M1ZYT6</accession>
<gene>
    <name evidence="1" type="ORF">CFSAN001627_05722</name>
</gene>
<protein>
    <submittedName>
        <fullName evidence="1">Uncharacterized protein</fullName>
    </submittedName>
</protein>
<organism evidence="1 2">
    <name type="scientific">Clostridium botulinum CFSAN001627</name>
    <dbReference type="NCBI Taxonomy" id="1232189"/>
    <lineage>
        <taxon>Bacteria</taxon>
        <taxon>Bacillati</taxon>
        <taxon>Bacillota</taxon>
        <taxon>Clostridia</taxon>
        <taxon>Eubacteriales</taxon>
        <taxon>Clostridiaceae</taxon>
        <taxon>Clostridium</taxon>
    </lineage>
</organism>
<sequence length="53" mass="6181">MEVNMVIVRICAERIVDEGLNPKTGKVYILDDVTNKDYRKAIEDYILEHTKEV</sequence>
<dbReference type="Proteomes" id="UP000011944">
    <property type="component" value="Unassembled WGS sequence"/>
</dbReference>
<reference evidence="1 2" key="2">
    <citation type="submission" date="2013-03" db="EMBL/GenBank/DDBJ databases">
        <title>Diversity in Clostridium botulinum.</title>
        <authorList>
            <person name="Timme R.E."/>
            <person name="Allard M."/>
            <person name="Luo Y."/>
            <person name="Strain E."/>
            <person name="Gonzalez-Escalona N."/>
            <person name="Brown E."/>
        </authorList>
    </citation>
    <scope>NUCLEOTIDE SEQUENCE [LARGE SCALE GENOMIC DNA]</scope>
    <source>
        <strain evidence="1 2">CFSAN001627</strain>
    </source>
</reference>
<dbReference type="PATRIC" id="fig|1232189.3.peg.927"/>
<reference evidence="1 2" key="1">
    <citation type="submission" date="2012-10" db="EMBL/GenBank/DDBJ databases">
        <authorList>
            <person name="Strain E.A."/>
            <person name="Brown E."/>
            <person name="Allard M.W."/>
            <person name="Gonzalez-Escalona N."/>
            <person name="Timme R."/>
        </authorList>
    </citation>
    <scope>NUCLEOTIDE SEQUENCE [LARGE SCALE GENOMIC DNA]</scope>
    <source>
        <strain evidence="1 2">CFSAN001627</strain>
    </source>
</reference>
<evidence type="ECO:0000313" key="2">
    <source>
        <dbReference type="Proteomes" id="UP000011944"/>
    </source>
</evidence>
<comment type="caution">
    <text evidence="1">The sequence shown here is derived from an EMBL/GenBank/DDBJ whole genome shotgun (WGS) entry which is preliminary data.</text>
</comment>
<evidence type="ECO:0000313" key="1">
    <source>
        <dbReference type="EMBL" id="EKN42600.1"/>
    </source>
</evidence>
<proteinExistence type="predicted"/>
<dbReference type="EMBL" id="AMXI01000324">
    <property type="protein sequence ID" value="EKN42600.1"/>
    <property type="molecule type" value="Genomic_DNA"/>
</dbReference>